<dbReference type="EMBL" id="GL433836">
    <property type="protein sequence ID" value="EFN59004.1"/>
    <property type="molecule type" value="Genomic_DNA"/>
</dbReference>
<keyword evidence="1" id="KW-0812">Transmembrane</keyword>
<evidence type="ECO:0000259" key="2">
    <source>
        <dbReference type="Pfam" id="PF10260"/>
    </source>
</evidence>
<keyword evidence="1" id="KW-0472">Membrane</keyword>
<dbReference type="Proteomes" id="UP000008141">
    <property type="component" value="Unassembled WGS sequence"/>
</dbReference>
<dbReference type="eggNOG" id="KOG3249">
    <property type="taxonomic scope" value="Eukaryota"/>
</dbReference>
<dbReference type="FunCoup" id="E1Z471">
    <property type="interactions" value="172"/>
</dbReference>
<evidence type="ECO:0000313" key="4">
    <source>
        <dbReference type="Proteomes" id="UP000008141"/>
    </source>
</evidence>
<proteinExistence type="predicted"/>
<accession>E1Z471</accession>
<feature type="domain" description="SAYSvFN" evidence="2">
    <location>
        <begin position="146"/>
        <end position="210"/>
    </location>
</feature>
<keyword evidence="1" id="KW-1133">Transmembrane helix</keyword>
<protein>
    <recommendedName>
        <fullName evidence="2">SAYSvFN domain-containing protein</fullName>
    </recommendedName>
</protein>
<dbReference type="RefSeq" id="XP_005851106.1">
    <property type="nucleotide sequence ID" value="XM_005851044.1"/>
</dbReference>
<dbReference type="GeneID" id="17358504"/>
<dbReference type="InterPro" id="IPR039159">
    <property type="entry name" value="SAYSD1"/>
</dbReference>
<dbReference type="KEGG" id="cvr:CHLNCDRAFT_137656"/>
<dbReference type="InterPro" id="IPR019387">
    <property type="entry name" value="SAYSvFN_dom"/>
</dbReference>
<evidence type="ECO:0000313" key="3">
    <source>
        <dbReference type="EMBL" id="EFN59004.1"/>
    </source>
</evidence>
<dbReference type="InParanoid" id="E1Z471"/>
<gene>
    <name evidence="3" type="ORF">CHLNCDRAFT_137656</name>
</gene>
<dbReference type="PANTHER" id="PTHR13527:SF0">
    <property type="entry name" value="SAYSVFN DOMAIN-CONTAINING PROTEIN 1"/>
    <property type="match status" value="1"/>
</dbReference>
<evidence type="ECO:0000256" key="1">
    <source>
        <dbReference type="SAM" id="Phobius"/>
    </source>
</evidence>
<feature type="transmembrane region" description="Helical" evidence="1">
    <location>
        <begin position="130"/>
        <end position="150"/>
    </location>
</feature>
<feature type="transmembrane region" description="Helical" evidence="1">
    <location>
        <begin position="162"/>
        <end position="179"/>
    </location>
</feature>
<sequence>MQLTVVTAAGKRLSVQLPPEQQLTAAALQAAVARSLALPPGAGLRLVQGGQLLAGDEAVGRLQDGDTLLAAVVPRPPPKAVRDLVSGGGPEEEEEDEADQMLRLRLPANAPRWKRAAAHLLHRRLRLPEALVALLLAVRPRFWLGLLAWMGGARLAAGHELGPLYIITTIFLLMLLNLGQRKEGEWSAYSIFNRNTQRLPGQMTAEDLDAAVRRGQL</sequence>
<name>E1Z471_CHLVA</name>
<dbReference type="OMA" id="PRLPICA"/>
<dbReference type="PANTHER" id="PTHR13527">
    <property type="entry name" value="SAYSVFN DOMAIN-CONTAINING PROTEIN 1"/>
    <property type="match status" value="1"/>
</dbReference>
<keyword evidence="4" id="KW-1185">Reference proteome</keyword>
<dbReference type="AlphaFoldDB" id="E1Z471"/>
<dbReference type="OrthoDB" id="71310at2759"/>
<dbReference type="Pfam" id="PF10260">
    <property type="entry name" value="SAYSvFN"/>
    <property type="match status" value="1"/>
</dbReference>
<organism evidence="4">
    <name type="scientific">Chlorella variabilis</name>
    <name type="common">Green alga</name>
    <dbReference type="NCBI Taxonomy" id="554065"/>
    <lineage>
        <taxon>Eukaryota</taxon>
        <taxon>Viridiplantae</taxon>
        <taxon>Chlorophyta</taxon>
        <taxon>core chlorophytes</taxon>
        <taxon>Trebouxiophyceae</taxon>
        <taxon>Chlorellales</taxon>
        <taxon>Chlorellaceae</taxon>
        <taxon>Chlorella clade</taxon>
        <taxon>Chlorella</taxon>
    </lineage>
</organism>
<reference evidence="3 4" key="1">
    <citation type="journal article" date="2010" name="Plant Cell">
        <title>The Chlorella variabilis NC64A genome reveals adaptation to photosymbiosis, coevolution with viruses, and cryptic sex.</title>
        <authorList>
            <person name="Blanc G."/>
            <person name="Duncan G."/>
            <person name="Agarkova I."/>
            <person name="Borodovsky M."/>
            <person name="Gurnon J."/>
            <person name="Kuo A."/>
            <person name="Lindquist E."/>
            <person name="Lucas S."/>
            <person name="Pangilinan J."/>
            <person name="Polle J."/>
            <person name="Salamov A."/>
            <person name="Terry A."/>
            <person name="Yamada T."/>
            <person name="Dunigan D.D."/>
            <person name="Grigoriev I.V."/>
            <person name="Claverie J.M."/>
            <person name="Van Etten J.L."/>
        </authorList>
    </citation>
    <scope>NUCLEOTIDE SEQUENCE [LARGE SCALE GENOMIC DNA]</scope>
    <source>
        <strain evidence="3 4">NC64A</strain>
    </source>
</reference>